<gene>
    <name evidence="1" type="ORF">VP1G_10946</name>
</gene>
<organism evidence="1 2">
    <name type="scientific">Cytospora mali</name>
    <name type="common">Apple Valsa canker fungus</name>
    <name type="synonym">Valsa mali</name>
    <dbReference type="NCBI Taxonomy" id="578113"/>
    <lineage>
        <taxon>Eukaryota</taxon>
        <taxon>Fungi</taxon>
        <taxon>Dikarya</taxon>
        <taxon>Ascomycota</taxon>
        <taxon>Pezizomycotina</taxon>
        <taxon>Sordariomycetes</taxon>
        <taxon>Sordariomycetidae</taxon>
        <taxon>Diaporthales</taxon>
        <taxon>Cytosporaceae</taxon>
        <taxon>Cytospora</taxon>
    </lineage>
</organism>
<evidence type="ECO:0000313" key="2">
    <source>
        <dbReference type="Proteomes" id="UP000078576"/>
    </source>
</evidence>
<proteinExistence type="predicted"/>
<dbReference type="Proteomes" id="UP000078576">
    <property type="component" value="Unassembled WGS sequence"/>
</dbReference>
<accession>A0A194V143</accession>
<name>A0A194V143_CYTMA</name>
<evidence type="ECO:0000313" key="1">
    <source>
        <dbReference type="EMBL" id="KUI57634.1"/>
    </source>
</evidence>
<dbReference type="EMBL" id="KN714702">
    <property type="protein sequence ID" value="KUI57634.1"/>
    <property type="molecule type" value="Genomic_DNA"/>
</dbReference>
<sequence length="245" mass="25776">MSSPIARGFSPATQQLQKLNITGACLRPVLGKESQDRLVTTSVFLQDSLVLQVGASSHPAVDLVTEGLDVLGSSQIGLEFLDVLDGLVLGGQQDKRNFDSVKVGSVSGLDSAEGLGHVGRRAVLAEEGADLLLLVLVVGREQVDGERLAVEGVGHEDGVLVLVVGRGEDVGALHGLVEEAKDVHDDEDALGRFLDRARHPDETTGGMLQQAAEWPPVAFMADMLGFDVLLKGLVKGVVVLVAFDS</sequence>
<protein>
    <submittedName>
        <fullName evidence="1">Uncharacterized protein</fullName>
    </submittedName>
</protein>
<keyword evidence="2" id="KW-1185">Reference proteome</keyword>
<reference evidence="2" key="1">
    <citation type="submission" date="2014-12" db="EMBL/GenBank/DDBJ databases">
        <title>Genome Sequence of Valsa Canker Pathogens Uncovers a Specific Adaption of Colonization on Woody Bark.</title>
        <authorList>
            <person name="Yin Z."/>
            <person name="Liu H."/>
            <person name="Gao X."/>
            <person name="Li Z."/>
            <person name="Song N."/>
            <person name="Ke X."/>
            <person name="Dai Q."/>
            <person name="Wu Y."/>
            <person name="Sun Y."/>
            <person name="Xu J.-R."/>
            <person name="Kang Z.K."/>
            <person name="Wang L."/>
            <person name="Huang L."/>
        </authorList>
    </citation>
    <scope>NUCLEOTIDE SEQUENCE [LARGE SCALE GENOMIC DNA]</scope>
    <source>
        <strain evidence="2">SXYL134</strain>
    </source>
</reference>
<dbReference type="AlphaFoldDB" id="A0A194V143"/>